<feature type="domain" description="Acyl-CoA oxidase/dehydrogenase middle" evidence="8">
    <location>
        <begin position="121"/>
        <end position="216"/>
    </location>
</feature>
<reference evidence="11" key="1">
    <citation type="submission" date="2016-10" db="EMBL/GenBank/DDBJ databases">
        <authorList>
            <person name="Varghese N."/>
            <person name="Submissions S."/>
        </authorList>
    </citation>
    <scope>NUCLEOTIDE SEQUENCE [LARGE SCALE GENOMIC DNA]</scope>
    <source>
        <strain evidence="11">VPI 5359</strain>
    </source>
</reference>
<dbReference type="InterPro" id="IPR006089">
    <property type="entry name" value="Acyl-CoA_DH_CS"/>
</dbReference>
<dbReference type="Gene3D" id="1.10.540.10">
    <property type="entry name" value="Acyl-CoA dehydrogenase/oxidase, N-terminal domain"/>
    <property type="match status" value="1"/>
</dbReference>
<dbReference type="FunFam" id="1.10.540.10:FF:000002">
    <property type="entry name" value="Acyl-CoA dehydrogenase FadE19"/>
    <property type="match status" value="1"/>
</dbReference>
<dbReference type="InterPro" id="IPR009075">
    <property type="entry name" value="AcylCo_DH/oxidase_C"/>
</dbReference>
<evidence type="ECO:0000256" key="3">
    <source>
        <dbReference type="ARBA" id="ARBA00022630"/>
    </source>
</evidence>
<accession>A0A1H3GMF4</accession>
<dbReference type="STRING" id="1528.SAMN04488579_11420"/>
<dbReference type="PANTHER" id="PTHR43884">
    <property type="entry name" value="ACYL-COA DEHYDROGENASE"/>
    <property type="match status" value="1"/>
</dbReference>
<dbReference type="InterPro" id="IPR036250">
    <property type="entry name" value="AcylCo_DH-like_C"/>
</dbReference>
<dbReference type="SUPFAM" id="SSF47203">
    <property type="entry name" value="Acyl-CoA dehydrogenase C-terminal domain-like"/>
    <property type="match status" value="1"/>
</dbReference>
<sequence length="378" mass="40881">MDFRFTPEQQMIKTVVSQFASEVCEPRAEEIDKTGEFPMDSFKAMAECGITGLGFPAEYGGSGEDKLAEVIAVEEIAKVCATQAAMLSIHGVTPWLINRFGNKDQKAAYLPRLLAGGELGAFALTEPGAGSDASRVQTTAVAEGDDYILNGTKCFITGGGIASIYTIIAQTDPAKGLKGLTAFIVEGDTPGFEIGKIEDKMGIKGSQTAELIFTDVRVPKTNVLGKIGKGFKYAMMVLDSARIGTAAQGLGIAQGALDLSIQYAKERVQFGKPIANLQGIQWYLAEMKTKLESARWMTYRAADLENRGESFTTEAAMAKLHASEVAREVTNLALQIHGGYGYMKDYPLERMYRDAKITEIYEGTSEIMKVVIASNILK</sequence>
<dbReference type="AlphaFoldDB" id="A0A1H3GMF4"/>
<protein>
    <submittedName>
        <fullName evidence="10">Acyl-CoA dehydrogenase</fullName>
    </submittedName>
</protein>
<dbReference type="InterPro" id="IPR013786">
    <property type="entry name" value="AcylCoA_DH/ox_N"/>
</dbReference>
<dbReference type="SUPFAM" id="SSF56645">
    <property type="entry name" value="Acyl-CoA dehydrogenase NM domain-like"/>
    <property type="match status" value="1"/>
</dbReference>
<dbReference type="NCBIfam" id="NF042972">
    <property type="entry name" value="AcrlCoAredClosAcrC"/>
    <property type="match status" value="1"/>
</dbReference>
<evidence type="ECO:0000256" key="4">
    <source>
        <dbReference type="ARBA" id="ARBA00022827"/>
    </source>
</evidence>
<dbReference type="PIRSF" id="PIRSF016578">
    <property type="entry name" value="HsaA"/>
    <property type="match status" value="1"/>
</dbReference>
<dbReference type="InterPro" id="IPR046373">
    <property type="entry name" value="Acyl-CoA_Oxase/DH_mid-dom_sf"/>
</dbReference>
<evidence type="ECO:0000259" key="9">
    <source>
        <dbReference type="Pfam" id="PF02771"/>
    </source>
</evidence>
<gene>
    <name evidence="10" type="ORF">SAMN04488579_11420</name>
</gene>
<evidence type="ECO:0000313" key="10">
    <source>
        <dbReference type="EMBL" id="SDY03499.1"/>
    </source>
</evidence>
<dbReference type="InterPro" id="IPR006091">
    <property type="entry name" value="Acyl-CoA_Oxase/DH_mid-dom"/>
</dbReference>
<dbReference type="GO" id="GO:0050660">
    <property type="term" value="F:flavin adenine dinucleotide binding"/>
    <property type="evidence" value="ECO:0007669"/>
    <property type="project" value="InterPro"/>
</dbReference>
<dbReference type="Gene3D" id="2.40.110.10">
    <property type="entry name" value="Butyryl-CoA Dehydrogenase, subunit A, domain 2"/>
    <property type="match status" value="1"/>
</dbReference>
<comment type="cofactor">
    <cofactor evidence="1 6">
        <name>FAD</name>
        <dbReference type="ChEBI" id="CHEBI:57692"/>
    </cofactor>
</comment>
<evidence type="ECO:0000256" key="1">
    <source>
        <dbReference type="ARBA" id="ARBA00001974"/>
    </source>
</evidence>
<dbReference type="FunFam" id="2.40.110.10:FF:000001">
    <property type="entry name" value="Acyl-CoA dehydrogenase, mitochondrial"/>
    <property type="match status" value="1"/>
</dbReference>
<comment type="similarity">
    <text evidence="2 6">Belongs to the acyl-CoA dehydrogenase family.</text>
</comment>
<dbReference type="InterPro" id="IPR009100">
    <property type="entry name" value="AcylCoA_DH/oxidase_NM_dom_sf"/>
</dbReference>
<evidence type="ECO:0000256" key="6">
    <source>
        <dbReference type="RuleBase" id="RU362125"/>
    </source>
</evidence>
<evidence type="ECO:0000259" key="7">
    <source>
        <dbReference type="Pfam" id="PF00441"/>
    </source>
</evidence>
<evidence type="ECO:0000259" key="8">
    <source>
        <dbReference type="Pfam" id="PF02770"/>
    </source>
</evidence>
<dbReference type="PANTHER" id="PTHR43884:SF12">
    <property type="entry name" value="ISOVALERYL-COA DEHYDROGENASE, MITOCHONDRIAL-RELATED"/>
    <property type="match status" value="1"/>
</dbReference>
<dbReference type="FunFam" id="1.20.140.10:FF:000004">
    <property type="entry name" value="Acyl-CoA dehydrogenase FadE25"/>
    <property type="match status" value="1"/>
</dbReference>
<name>A0A1H3GMF4_EUBBA</name>
<keyword evidence="4 6" id="KW-0274">FAD</keyword>
<dbReference type="Pfam" id="PF00441">
    <property type="entry name" value="Acyl-CoA_dh_1"/>
    <property type="match status" value="1"/>
</dbReference>
<evidence type="ECO:0000313" key="11">
    <source>
        <dbReference type="Proteomes" id="UP000199652"/>
    </source>
</evidence>
<feature type="domain" description="Acyl-CoA dehydrogenase/oxidase N-terminal" evidence="9">
    <location>
        <begin position="6"/>
        <end position="116"/>
    </location>
</feature>
<dbReference type="EMBL" id="FNOU01000014">
    <property type="protein sequence ID" value="SDY03499.1"/>
    <property type="molecule type" value="Genomic_DNA"/>
</dbReference>
<dbReference type="SMR" id="A0A1H3GMF4"/>
<keyword evidence="11" id="KW-1185">Reference proteome</keyword>
<dbReference type="RefSeq" id="WP_090245638.1">
    <property type="nucleotide sequence ID" value="NZ_FNOU01000014.1"/>
</dbReference>
<proteinExistence type="inferred from homology"/>
<dbReference type="GO" id="GO:0003995">
    <property type="term" value="F:acyl-CoA dehydrogenase activity"/>
    <property type="evidence" value="ECO:0007669"/>
    <property type="project" value="InterPro"/>
</dbReference>
<dbReference type="GO" id="GO:0043958">
    <property type="term" value="F:acryloyl-CoA reductase (NADH) activity"/>
    <property type="evidence" value="ECO:0007669"/>
    <property type="project" value="InterPro"/>
</dbReference>
<dbReference type="Proteomes" id="UP000199652">
    <property type="component" value="Unassembled WGS sequence"/>
</dbReference>
<dbReference type="Pfam" id="PF02770">
    <property type="entry name" value="Acyl-CoA_dh_M"/>
    <property type="match status" value="1"/>
</dbReference>
<dbReference type="Gene3D" id="1.20.140.10">
    <property type="entry name" value="Butyryl-CoA Dehydrogenase, subunit A, domain 3"/>
    <property type="match status" value="1"/>
</dbReference>
<keyword evidence="5 6" id="KW-0560">Oxidoreductase</keyword>
<dbReference type="InterPro" id="IPR037069">
    <property type="entry name" value="AcylCoA_DH/ox_N_sf"/>
</dbReference>
<dbReference type="PROSITE" id="PS00073">
    <property type="entry name" value="ACYL_COA_DH_2"/>
    <property type="match status" value="1"/>
</dbReference>
<evidence type="ECO:0000256" key="2">
    <source>
        <dbReference type="ARBA" id="ARBA00009347"/>
    </source>
</evidence>
<organism evidence="10 11">
    <name type="scientific">Eubacterium barkeri</name>
    <name type="common">Clostridium barkeri</name>
    <dbReference type="NCBI Taxonomy" id="1528"/>
    <lineage>
        <taxon>Bacteria</taxon>
        <taxon>Bacillati</taxon>
        <taxon>Bacillota</taxon>
        <taxon>Clostridia</taxon>
        <taxon>Eubacteriales</taxon>
        <taxon>Eubacteriaceae</taxon>
        <taxon>Eubacterium</taxon>
    </lineage>
</organism>
<dbReference type="InterPro" id="IPR050042">
    <property type="entry name" value="AcrC"/>
</dbReference>
<dbReference type="Pfam" id="PF02771">
    <property type="entry name" value="Acyl-CoA_dh_N"/>
    <property type="match status" value="1"/>
</dbReference>
<feature type="domain" description="Acyl-CoA dehydrogenase/oxidase C-terminal" evidence="7">
    <location>
        <begin position="228"/>
        <end position="376"/>
    </location>
</feature>
<dbReference type="OrthoDB" id="9802447at2"/>
<keyword evidence="3 6" id="KW-0285">Flavoprotein</keyword>
<evidence type="ECO:0000256" key="5">
    <source>
        <dbReference type="ARBA" id="ARBA00023002"/>
    </source>
</evidence>